<evidence type="ECO:0000259" key="1">
    <source>
        <dbReference type="PROSITE" id="PS51186"/>
    </source>
</evidence>
<dbReference type="Pfam" id="PF13673">
    <property type="entry name" value="Acetyltransf_10"/>
    <property type="match status" value="1"/>
</dbReference>
<dbReference type="SUPFAM" id="SSF55729">
    <property type="entry name" value="Acyl-CoA N-acyltransferases (Nat)"/>
    <property type="match status" value="1"/>
</dbReference>
<dbReference type="GO" id="GO:0016746">
    <property type="term" value="F:acyltransferase activity"/>
    <property type="evidence" value="ECO:0007669"/>
    <property type="project" value="UniProtKB-KW"/>
</dbReference>
<name>A0ABW7C7Y7_9CYAN</name>
<dbReference type="PANTHER" id="PTHR43451">
    <property type="entry name" value="ACETYLTRANSFERASE (GNAT) FAMILY PROTEIN"/>
    <property type="match status" value="1"/>
</dbReference>
<dbReference type="Gene3D" id="3.40.630.30">
    <property type="match status" value="1"/>
</dbReference>
<dbReference type="PANTHER" id="PTHR43451:SF1">
    <property type="entry name" value="ACETYLTRANSFERASE"/>
    <property type="match status" value="1"/>
</dbReference>
<keyword evidence="3" id="KW-1185">Reference proteome</keyword>
<gene>
    <name evidence="2" type="ORF">VPK24_00305</name>
</gene>
<dbReference type="EMBL" id="JAZAQF010000001">
    <property type="protein sequence ID" value="MFG3816061.1"/>
    <property type="molecule type" value="Genomic_DNA"/>
</dbReference>
<evidence type="ECO:0000313" key="3">
    <source>
        <dbReference type="Proteomes" id="UP001604335"/>
    </source>
</evidence>
<evidence type="ECO:0000313" key="2">
    <source>
        <dbReference type="EMBL" id="MFG3816061.1"/>
    </source>
</evidence>
<organism evidence="2 3">
    <name type="scientific">Limnothrix redekei LRLZ20PSL1</name>
    <dbReference type="NCBI Taxonomy" id="3112953"/>
    <lineage>
        <taxon>Bacteria</taxon>
        <taxon>Bacillati</taxon>
        <taxon>Cyanobacteriota</taxon>
        <taxon>Cyanophyceae</taxon>
        <taxon>Pseudanabaenales</taxon>
        <taxon>Pseudanabaenaceae</taxon>
        <taxon>Limnothrix</taxon>
    </lineage>
</organism>
<dbReference type="InterPro" id="IPR000182">
    <property type="entry name" value="GNAT_dom"/>
</dbReference>
<proteinExistence type="predicted"/>
<protein>
    <submittedName>
        <fullName evidence="2">GNAT family N-acetyltransferase</fullName>
        <ecNumber evidence="2">2.3.1.-</ecNumber>
    </submittedName>
</protein>
<sequence length="194" mass="22028">MVPEPRVNEPMADRSMVDHPRADRPRAIVIRPGLPSDAAAIARLFHDTVREINSRDYSLQQVKAWAPDDLSFCNWAERSQTRWTIVAEDQSAPDRDLIAGFCELEPDGHIDCFYCHKNYQRCGLGRQLYQALETEALDRSLQQLQVESSITARPFFEAMGFVMLSPQTVSVRGESFVNYKMIKALSPIPKSSII</sequence>
<accession>A0ABW7C7Y7</accession>
<dbReference type="InterPro" id="IPR052564">
    <property type="entry name" value="N-acetyltrans/Recomb-assoc"/>
</dbReference>
<comment type="caution">
    <text evidence="2">The sequence shown here is derived from an EMBL/GenBank/DDBJ whole genome shotgun (WGS) entry which is preliminary data.</text>
</comment>
<dbReference type="InterPro" id="IPR016181">
    <property type="entry name" value="Acyl_CoA_acyltransferase"/>
</dbReference>
<reference evidence="3" key="1">
    <citation type="journal article" date="2024" name="Algal Res.">
        <title>Biochemical, toxicological and genomic investigation of a high-biomass producing Limnothrix strain isolated from Italian shallow drinking water reservoir.</title>
        <authorList>
            <person name="Simonazzi M."/>
            <person name="Shishido T.K."/>
            <person name="Delbaje E."/>
            <person name="Wahlsten M."/>
            <person name="Fewer D.P."/>
            <person name="Sivonen K."/>
            <person name="Pezzolesi L."/>
            <person name="Pistocchi R."/>
        </authorList>
    </citation>
    <scope>NUCLEOTIDE SEQUENCE [LARGE SCALE GENOMIC DNA]</scope>
    <source>
        <strain evidence="3">LRLZ20PSL1</strain>
    </source>
</reference>
<dbReference type="Proteomes" id="UP001604335">
    <property type="component" value="Unassembled WGS sequence"/>
</dbReference>
<dbReference type="RefSeq" id="WP_393009690.1">
    <property type="nucleotide sequence ID" value="NZ_JAZAQF010000001.1"/>
</dbReference>
<feature type="domain" description="N-acetyltransferase" evidence="1">
    <location>
        <begin position="28"/>
        <end position="186"/>
    </location>
</feature>
<dbReference type="EC" id="2.3.1.-" evidence="2"/>
<dbReference type="CDD" id="cd04301">
    <property type="entry name" value="NAT_SF"/>
    <property type="match status" value="1"/>
</dbReference>
<keyword evidence="2" id="KW-0808">Transferase</keyword>
<dbReference type="PROSITE" id="PS51186">
    <property type="entry name" value="GNAT"/>
    <property type="match status" value="1"/>
</dbReference>
<keyword evidence="2" id="KW-0012">Acyltransferase</keyword>